<dbReference type="EMBL" id="CM001487">
    <property type="protein sequence ID" value="EIM57384.1"/>
    <property type="molecule type" value="Genomic_DNA"/>
</dbReference>
<evidence type="ECO:0000313" key="1">
    <source>
        <dbReference type="EMBL" id="EIM57384.1"/>
    </source>
</evidence>
<evidence type="ECO:0000313" key="2">
    <source>
        <dbReference type="Proteomes" id="UP000005753"/>
    </source>
</evidence>
<organism evidence="1 2">
    <name type="scientific">Eubacterium cellulosolvens (strain ATCC 43171 / JCM 9499 / 6)</name>
    <name type="common">Cillobacterium cellulosolvens</name>
    <dbReference type="NCBI Taxonomy" id="633697"/>
    <lineage>
        <taxon>Bacteria</taxon>
        <taxon>Bacillati</taxon>
        <taxon>Bacillota</taxon>
        <taxon>Clostridia</taxon>
        <taxon>Eubacteriales</taxon>
        <taxon>Eubacteriaceae</taxon>
        <taxon>Eubacterium</taxon>
    </lineage>
</organism>
<proteinExistence type="predicted"/>
<reference evidence="1 2" key="2">
    <citation type="submission" date="2012-02" db="EMBL/GenBank/DDBJ databases">
        <title>Improved High-Quality Draft sequence of Eubacterium cellulosolvens 6.</title>
        <authorList>
            <consortium name="US DOE Joint Genome Institute"/>
            <person name="Lucas S."/>
            <person name="Han J."/>
            <person name="Lapidus A."/>
            <person name="Cheng J.-F."/>
            <person name="Goodwin L."/>
            <person name="Pitluck S."/>
            <person name="Peters L."/>
            <person name="Mikhailova N."/>
            <person name="Gu W."/>
            <person name="Detter J.C."/>
            <person name="Han C."/>
            <person name="Tapia R."/>
            <person name="Land M."/>
            <person name="Hauser L."/>
            <person name="Kyrpides N."/>
            <person name="Ivanova N."/>
            <person name="Pagani I."/>
            <person name="Johnson E."/>
            <person name="Mukhopadhyay B."/>
            <person name="Anderson I."/>
            <person name="Woyke T."/>
        </authorList>
    </citation>
    <scope>NUCLEOTIDE SEQUENCE [LARGE SCALE GENOMIC DNA]</scope>
    <source>
        <strain evidence="1 2">6</strain>
    </source>
</reference>
<dbReference type="OrthoDB" id="9828813at2"/>
<dbReference type="HOGENOM" id="CLU_1728637_0_0_9"/>
<dbReference type="AlphaFoldDB" id="I5AUB1"/>
<protein>
    <submittedName>
        <fullName evidence="1">Uncharacterized protein</fullName>
    </submittedName>
</protein>
<name>I5AUB1_EUBC6</name>
<gene>
    <name evidence="1" type="ORF">EubceDRAFT1_1595</name>
</gene>
<sequence>MEGNRENHTESEKKQESRIADVMKEFHRGTMWEFQGGEMATLALEDTTAKILNYYVVHDRAWEHGKVEDFISMDEGSGDYTVYALCSDGVVLMIPDHELDEPTIINFQNQRVKMIHHMPKQVKDTEELADRILDEKDRLLDELEKGNYQRV</sequence>
<keyword evidence="2" id="KW-1185">Reference proteome</keyword>
<dbReference type="Proteomes" id="UP000005753">
    <property type="component" value="Chromosome"/>
</dbReference>
<reference evidence="1 2" key="1">
    <citation type="submission" date="2010-08" db="EMBL/GenBank/DDBJ databases">
        <authorList>
            <consortium name="US DOE Joint Genome Institute (JGI-PGF)"/>
            <person name="Lucas S."/>
            <person name="Copeland A."/>
            <person name="Lapidus A."/>
            <person name="Cheng J.-F."/>
            <person name="Bruce D."/>
            <person name="Goodwin L."/>
            <person name="Pitluck S."/>
            <person name="Land M.L."/>
            <person name="Hauser L."/>
            <person name="Chang Y.-J."/>
            <person name="Anderson I.J."/>
            <person name="Johnson E."/>
            <person name="Mulhopadhyay B."/>
            <person name="Kyrpides N."/>
            <person name="Woyke T.J."/>
        </authorList>
    </citation>
    <scope>NUCLEOTIDE SEQUENCE [LARGE SCALE GENOMIC DNA]</scope>
    <source>
        <strain evidence="1 2">6</strain>
    </source>
</reference>
<accession>I5AUB1</accession>
<dbReference type="STRING" id="633697.EubceDRAFT1_1595"/>